<dbReference type="CDD" id="cd24052">
    <property type="entry name" value="ASKHA_NBD_HpPPX-GppA-like"/>
    <property type="match status" value="1"/>
</dbReference>
<evidence type="ECO:0000259" key="4">
    <source>
        <dbReference type="Pfam" id="PF21447"/>
    </source>
</evidence>
<reference evidence="5 6" key="1">
    <citation type="submission" date="2019-05" db="EMBL/GenBank/DDBJ databases">
        <title>We sequenced the genome of Paenibacillus hemerocallicola KCTC 33185 for further insight into its adaptation and study the phylogeny of Paenibacillus.</title>
        <authorList>
            <person name="Narsing Rao M.P."/>
        </authorList>
    </citation>
    <scope>NUCLEOTIDE SEQUENCE [LARGE SCALE GENOMIC DNA]</scope>
    <source>
        <strain evidence="5 6">KCTC 33185</strain>
    </source>
</reference>
<feature type="domain" description="Ppx/GppA phosphatase N-terminal" evidence="3">
    <location>
        <begin position="26"/>
        <end position="303"/>
    </location>
</feature>
<dbReference type="EMBL" id="VDCQ01000053">
    <property type="protein sequence ID" value="TNJ62810.1"/>
    <property type="molecule type" value="Genomic_DNA"/>
</dbReference>
<sequence length="509" mass="56096">MNSERVGIIDIGSNSVRLVVYERMGAKAYRVIDESKESARLSARIAPDGSIAQEDVGRLARILNDFQMLCRVHGAGSVRAVATAAIRNATNGDDVAERLRRLTELPIEILSGEEEARLGFLGMINTLDITDGFLIDIGGGSTEISLFRNRSLIRSVSFPFGAVNTTKHFTEGGNVTKEDARRIREMVSAAAKSEPWLTGHPELPLVGLGGTIRSLCKIDQKMRKYALSQTHQYEIDKAGLDAMADWLPSLTAKERTKVDGLSDDRADIIVPGLIILHTLFLHIGAGRCIVSGAGLRDGVFYETAFPSAPARRDVLADSANNLLALHPAVSRAHVEQVSRLATRLFDDLVLAPAFGDRARKLLQTSALLYRIGVTVNFYNYNKHTFYLMLHSGIDGLTHRESVLCALIASYKSKSRARSLMAPYRELLDEADLELVCRLGTLLQLAIALDRSETQPLEDIRARIDKQSLNIAWSSRHDPAIELREVERVAGEFKKGWGLRVKMNPATVSK</sequence>
<evidence type="ECO:0000313" key="5">
    <source>
        <dbReference type="EMBL" id="TNJ62810.1"/>
    </source>
</evidence>
<keyword evidence="6" id="KW-1185">Reference proteome</keyword>
<organism evidence="5 6">
    <name type="scientific">Paenibacillus hemerocallicola</name>
    <dbReference type="NCBI Taxonomy" id="1172614"/>
    <lineage>
        <taxon>Bacteria</taxon>
        <taxon>Bacillati</taxon>
        <taxon>Bacillota</taxon>
        <taxon>Bacilli</taxon>
        <taxon>Bacillales</taxon>
        <taxon>Paenibacillaceae</taxon>
        <taxon>Paenibacillus</taxon>
    </lineage>
</organism>
<keyword evidence="2" id="KW-0378">Hydrolase</keyword>
<dbReference type="InterPro" id="IPR050273">
    <property type="entry name" value="GppA/Ppx_hydrolase"/>
</dbReference>
<accession>A0A5C4T227</accession>
<evidence type="ECO:0000256" key="1">
    <source>
        <dbReference type="ARBA" id="ARBA00007125"/>
    </source>
</evidence>
<dbReference type="InterPro" id="IPR043129">
    <property type="entry name" value="ATPase_NBD"/>
</dbReference>
<evidence type="ECO:0000259" key="3">
    <source>
        <dbReference type="Pfam" id="PF02541"/>
    </source>
</evidence>
<evidence type="ECO:0000256" key="2">
    <source>
        <dbReference type="ARBA" id="ARBA00022801"/>
    </source>
</evidence>
<gene>
    <name evidence="5" type="ORF">FE784_28960</name>
</gene>
<dbReference type="Pfam" id="PF21447">
    <property type="entry name" value="Ppx-GppA_III"/>
    <property type="match status" value="1"/>
</dbReference>
<dbReference type="Gene3D" id="3.30.420.40">
    <property type="match status" value="1"/>
</dbReference>
<proteinExistence type="inferred from homology"/>
<dbReference type="RefSeq" id="WP_139605745.1">
    <property type="nucleotide sequence ID" value="NZ_VDCQ01000053.1"/>
</dbReference>
<dbReference type="InterPro" id="IPR048950">
    <property type="entry name" value="Ppx_GppA_C"/>
</dbReference>
<dbReference type="InterPro" id="IPR003695">
    <property type="entry name" value="Ppx_GppA_N"/>
</dbReference>
<dbReference type="GO" id="GO:0006357">
    <property type="term" value="P:regulation of transcription by RNA polymerase II"/>
    <property type="evidence" value="ECO:0007669"/>
    <property type="project" value="TreeGrafter"/>
</dbReference>
<dbReference type="OrthoDB" id="9807195at2"/>
<dbReference type="Pfam" id="PF02541">
    <property type="entry name" value="Ppx-GppA"/>
    <property type="match status" value="1"/>
</dbReference>
<dbReference type="PANTHER" id="PTHR30005:SF0">
    <property type="entry name" value="RETROGRADE REGULATION PROTEIN 2"/>
    <property type="match status" value="1"/>
</dbReference>
<dbReference type="Proteomes" id="UP000307943">
    <property type="component" value="Unassembled WGS sequence"/>
</dbReference>
<dbReference type="SUPFAM" id="SSF53067">
    <property type="entry name" value="Actin-like ATPase domain"/>
    <property type="match status" value="2"/>
</dbReference>
<dbReference type="GO" id="GO:0016787">
    <property type="term" value="F:hydrolase activity"/>
    <property type="evidence" value="ECO:0007669"/>
    <property type="project" value="UniProtKB-KW"/>
</dbReference>
<dbReference type="SUPFAM" id="SSF109604">
    <property type="entry name" value="HD-domain/PDEase-like"/>
    <property type="match status" value="1"/>
</dbReference>
<protein>
    <submittedName>
        <fullName evidence="5">Ppx/GppA family phosphatase</fullName>
    </submittedName>
</protein>
<evidence type="ECO:0000313" key="6">
    <source>
        <dbReference type="Proteomes" id="UP000307943"/>
    </source>
</evidence>
<comment type="similarity">
    <text evidence="1">Belongs to the GppA/Ppx family.</text>
</comment>
<dbReference type="Gene3D" id="1.10.3210.10">
    <property type="entry name" value="Hypothetical protein af1432"/>
    <property type="match status" value="1"/>
</dbReference>
<feature type="domain" description="Ppx/GppA phosphatase C-terminal" evidence="4">
    <location>
        <begin position="324"/>
        <end position="471"/>
    </location>
</feature>
<dbReference type="InterPro" id="IPR030673">
    <property type="entry name" value="PyroPPase_GppA_Ppx"/>
</dbReference>
<dbReference type="PIRSF" id="PIRSF001267">
    <property type="entry name" value="Pyrophosphatase_GppA_Ppx"/>
    <property type="match status" value="1"/>
</dbReference>
<dbReference type="PANTHER" id="PTHR30005">
    <property type="entry name" value="EXOPOLYPHOSPHATASE"/>
    <property type="match status" value="1"/>
</dbReference>
<dbReference type="Gene3D" id="3.30.420.150">
    <property type="entry name" value="Exopolyphosphatase. Domain 2"/>
    <property type="match status" value="1"/>
</dbReference>
<dbReference type="AlphaFoldDB" id="A0A5C4T227"/>
<comment type="caution">
    <text evidence="5">The sequence shown here is derived from an EMBL/GenBank/DDBJ whole genome shotgun (WGS) entry which is preliminary data.</text>
</comment>
<name>A0A5C4T227_9BACL</name>